<gene>
    <name evidence="3" type="ORF">GCM10009836_17530</name>
</gene>
<evidence type="ECO:0000313" key="3">
    <source>
        <dbReference type="EMBL" id="GAA1838980.1"/>
    </source>
</evidence>
<organism evidence="3 4">
    <name type="scientific">Pseudonocardia ailaonensis</name>
    <dbReference type="NCBI Taxonomy" id="367279"/>
    <lineage>
        <taxon>Bacteria</taxon>
        <taxon>Bacillati</taxon>
        <taxon>Actinomycetota</taxon>
        <taxon>Actinomycetes</taxon>
        <taxon>Pseudonocardiales</taxon>
        <taxon>Pseudonocardiaceae</taxon>
        <taxon>Pseudonocardia</taxon>
    </lineage>
</organism>
<comment type="caution">
    <text evidence="3">The sequence shown here is derived from an EMBL/GenBank/DDBJ whole genome shotgun (WGS) entry which is preliminary data.</text>
</comment>
<name>A0ABN2MVM7_9PSEU</name>
<feature type="signal peptide" evidence="2">
    <location>
        <begin position="1"/>
        <end position="17"/>
    </location>
</feature>
<accession>A0ABN2MVM7</accession>
<dbReference type="SUPFAM" id="SSF56601">
    <property type="entry name" value="beta-lactamase/transpeptidase-like"/>
    <property type="match status" value="1"/>
</dbReference>
<evidence type="ECO:0000313" key="4">
    <source>
        <dbReference type="Proteomes" id="UP001500449"/>
    </source>
</evidence>
<evidence type="ECO:0000256" key="1">
    <source>
        <dbReference type="SAM" id="MobiDB-lite"/>
    </source>
</evidence>
<feature type="region of interest" description="Disordered" evidence="1">
    <location>
        <begin position="24"/>
        <end position="54"/>
    </location>
</feature>
<keyword evidence="4" id="KW-1185">Reference proteome</keyword>
<dbReference type="Proteomes" id="UP001500449">
    <property type="component" value="Unassembled WGS sequence"/>
</dbReference>
<dbReference type="Gene3D" id="3.40.710.10">
    <property type="entry name" value="DD-peptidase/beta-lactamase superfamily"/>
    <property type="match status" value="1"/>
</dbReference>
<sequence length="314" mass="32678">MLLLAVLGGCAVPVAGAPVAAPAPGNTTAPPTTAAPSPTAPPPTAPSPTATAPACPDTGWSCAQQARFAAVAQRIAQLKAPNGYLGIVVRDRATGLTWQAGDTTHEGWTASTIKLAIATDLLVRDRSGAITLSAADRHDMDTMLNFSDEAASDRLWDRYGDDAMLARFRSVFGMSGLEFVPGFTKGTYWGFVKCTTTDLAALAGYVLGRTAPADRAYLVKALRGVAENQQWGVWAAGDAGNKDGWSFEQDSYGKHWVLDSVGFTGPGERYVVAIMDQVPPSGSEADGVHAVSDLAALAFGKSVPAKVTVPEPDG</sequence>
<reference evidence="3 4" key="1">
    <citation type="journal article" date="2019" name="Int. J. Syst. Evol. Microbiol.">
        <title>The Global Catalogue of Microorganisms (GCM) 10K type strain sequencing project: providing services to taxonomists for standard genome sequencing and annotation.</title>
        <authorList>
            <consortium name="The Broad Institute Genomics Platform"/>
            <consortium name="The Broad Institute Genome Sequencing Center for Infectious Disease"/>
            <person name="Wu L."/>
            <person name="Ma J."/>
        </authorList>
    </citation>
    <scope>NUCLEOTIDE SEQUENCE [LARGE SCALE GENOMIC DNA]</scope>
    <source>
        <strain evidence="3 4">JCM 16009</strain>
    </source>
</reference>
<evidence type="ECO:0000256" key="2">
    <source>
        <dbReference type="SAM" id="SignalP"/>
    </source>
</evidence>
<feature type="compositionally biased region" description="Low complexity" evidence="1">
    <location>
        <begin position="24"/>
        <end position="37"/>
    </location>
</feature>
<dbReference type="InterPro" id="IPR012338">
    <property type="entry name" value="Beta-lactam/transpept-like"/>
</dbReference>
<feature type="chain" id="PRO_5046101912" description="Tat pathway signal sequence" evidence="2">
    <location>
        <begin position="18"/>
        <end position="314"/>
    </location>
</feature>
<dbReference type="EMBL" id="BAAAQK010000005">
    <property type="protein sequence ID" value="GAA1838980.1"/>
    <property type="molecule type" value="Genomic_DNA"/>
</dbReference>
<keyword evidence="2" id="KW-0732">Signal</keyword>
<proteinExistence type="predicted"/>
<evidence type="ECO:0008006" key="5">
    <source>
        <dbReference type="Google" id="ProtNLM"/>
    </source>
</evidence>
<protein>
    <recommendedName>
        <fullName evidence="5">Tat pathway signal sequence</fullName>
    </recommendedName>
</protein>